<feature type="coiled-coil region" evidence="3">
    <location>
        <begin position="2007"/>
        <end position="2061"/>
    </location>
</feature>
<dbReference type="SUPFAM" id="SSF109885">
    <property type="entry name" value="I/LWEQ domain"/>
    <property type="match status" value="4"/>
</dbReference>
<keyword evidence="7" id="KW-1185">Reference proteome</keyword>
<feature type="compositionally biased region" description="Polar residues" evidence="4">
    <location>
        <begin position="2791"/>
        <end position="2801"/>
    </location>
</feature>
<dbReference type="Pfam" id="PF08913">
    <property type="entry name" value="VBS"/>
    <property type="match status" value="1"/>
</dbReference>
<dbReference type="Pfam" id="PF01608">
    <property type="entry name" value="I_LWEQ"/>
    <property type="match status" value="1"/>
</dbReference>
<dbReference type="InterPro" id="IPR015009">
    <property type="entry name" value="Vinculin-bd_dom"/>
</dbReference>
<dbReference type="FunFam" id="1.20.1410.10:FF:000001">
    <property type="entry name" value="Talin 2"/>
    <property type="match status" value="1"/>
</dbReference>
<dbReference type="InterPro" id="IPR049108">
    <property type="entry name" value="Talin_R4"/>
</dbReference>
<feature type="coiled-coil region" evidence="3">
    <location>
        <begin position="2692"/>
        <end position="2719"/>
    </location>
</feature>
<keyword evidence="3" id="KW-0175">Coiled coil</keyword>
<feature type="domain" description="I/LWEQ" evidence="5">
    <location>
        <begin position="2486"/>
        <end position="2724"/>
    </location>
</feature>
<keyword evidence="2" id="KW-0963">Cytoplasm</keyword>
<dbReference type="Gene3D" id="1.20.1420.10">
    <property type="entry name" value="Talin, central domain"/>
    <property type="match status" value="7"/>
</dbReference>
<evidence type="ECO:0000256" key="2">
    <source>
        <dbReference type="ARBA" id="ARBA00022490"/>
    </source>
</evidence>
<comment type="subcellular location">
    <subcellularLocation>
        <location evidence="1">Cytoplasm</location>
    </subcellularLocation>
</comment>
<evidence type="ECO:0000256" key="3">
    <source>
        <dbReference type="SAM" id="Coils"/>
    </source>
</evidence>
<feature type="region of interest" description="Disordered" evidence="4">
    <location>
        <begin position="2791"/>
        <end position="2895"/>
    </location>
</feature>
<dbReference type="PANTHER" id="PTHR19981">
    <property type="entry name" value="TALIN"/>
    <property type="match status" value="1"/>
</dbReference>
<proteinExistence type="predicted"/>
<evidence type="ECO:0000259" key="5">
    <source>
        <dbReference type="PROSITE" id="PS50945"/>
    </source>
</evidence>
<gene>
    <name evidence="6" type="ORF">PLXY2_LOCUS12446</name>
</gene>
<evidence type="ECO:0000256" key="4">
    <source>
        <dbReference type="SAM" id="MobiDB-lite"/>
    </source>
</evidence>
<dbReference type="Pfam" id="PF21896">
    <property type="entry name" value="Talin_IBS2B"/>
    <property type="match status" value="5"/>
</dbReference>
<dbReference type="GO" id="GO:0030036">
    <property type="term" value="P:actin cytoskeleton organization"/>
    <property type="evidence" value="ECO:0007669"/>
    <property type="project" value="TreeGrafter"/>
</dbReference>
<feature type="region of interest" description="Disordered" evidence="4">
    <location>
        <begin position="3202"/>
        <end position="3279"/>
    </location>
</feature>
<feature type="coiled-coil region" evidence="3">
    <location>
        <begin position="80"/>
        <end position="135"/>
    </location>
</feature>
<dbReference type="GO" id="GO:0005737">
    <property type="term" value="C:cytoplasm"/>
    <property type="evidence" value="ECO:0007669"/>
    <property type="project" value="UniProtKB-SubCell"/>
</dbReference>
<protein>
    <submittedName>
        <fullName evidence="6">(diamondback moth) hypothetical protein</fullName>
    </submittedName>
</protein>
<name>A0A8S4FZQ6_PLUXY</name>
<feature type="compositionally biased region" description="Low complexity" evidence="4">
    <location>
        <begin position="1715"/>
        <end position="1725"/>
    </location>
</feature>
<dbReference type="InterPro" id="IPR054082">
    <property type="entry name" value="Talin_IBS2B"/>
</dbReference>
<dbReference type="GO" id="GO:0098609">
    <property type="term" value="P:cell-cell adhesion"/>
    <property type="evidence" value="ECO:0007669"/>
    <property type="project" value="TreeGrafter"/>
</dbReference>
<dbReference type="EMBL" id="CAJHNJ030000074">
    <property type="protein sequence ID" value="CAG9134195.1"/>
    <property type="molecule type" value="Genomic_DNA"/>
</dbReference>
<dbReference type="InterPro" id="IPR035964">
    <property type="entry name" value="I/LWEQ_dom_sf"/>
</dbReference>
<reference evidence="6" key="1">
    <citation type="submission" date="2020-11" db="EMBL/GenBank/DDBJ databases">
        <authorList>
            <person name="Whiteford S."/>
        </authorList>
    </citation>
    <scope>NUCLEOTIDE SEQUENCE</scope>
</reference>
<dbReference type="GO" id="GO:0005178">
    <property type="term" value="F:integrin binding"/>
    <property type="evidence" value="ECO:0007669"/>
    <property type="project" value="TreeGrafter"/>
</dbReference>
<evidence type="ECO:0000256" key="1">
    <source>
        <dbReference type="ARBA" id="ARBA00004496"/>
    </source>
</evidence>
<feature type="compositionally biased region" description="Polar residues" evidence="4">
    <location>
        <begin position="2852"/>
        <end position="2871"/>
    </location>
</feature>
<evidence type="ECO:0000313" key="7">
    <source>
        <dbReference type="Proteomes" id="UP000653454"/>
    </source>
</evidence>
<dbReference type="Gene3D" id="1.20.1410.10">
    <property type="entry name" value="I/LWEQ domain"/>
    <property type="match status" value="1"/>
</dbReference>
<dbReference type="PROSITE" id="PS50945">
    <property type="entry name" value="I_LWEQ"/>
    <property type="match status" value="1"/>
</dbReference>
<dbReference type="Proteomes" id="UP000653454">
    <property type="component" value="Unassembled WGS sequence"/>
</dbReference>
<feature type="coiled-coil region" evidence="3">
    <location>
        <begin position="1864"/>
        <end position="1891"/>
    </location>
</feature>
<feature type="compositionally biased region" description="Low complexity" evidence="4">
    <location>
        <begin position="3261"/>
        <end position="3279"/>
    </location>
</feature>
<dbReference type="Gene3D" id="1.20.120.230">
    <property type="entry name" value="Alpha-catenin/vinculin-like"/>
    <property type="match status" value="6"/>
</dbReference>
<accession>A0A8S4FZQ6</accession>
<dbReference type="SMART" id="SM00307">
    <property type="entry name" value="ILWEQ"/>
    <property type="match status" value="1"/>
</dbReference>
<dbReference type="Pfam" id="PF21692">
    <property type="entry name" value="Talin_R4"/>
    <property type="match status" value="1"/>
</dbReference>
<dbReference type="InterPro" id="IPR036723">
    <property type="entry name" value="Alpha-catenin/vinculin-like_sf"/>
</dbReference>
<evidence type="ECO:0000313" key="6">
    <source>
        <dbReference type="EMBL" id="CAG9134195.1"/>
    </source>
</evidence>
<dbReference type="InterPro" id="IPR057346">
    <property type="entry name" value="Talin1/2_VBS2"/>
</dbReference>
<feature type="region of interest" description="Disordered" evidence="4">
    <location>
        <begin position="1715"/>
        <end position="1736"/>
    </location>
</feature>
<comment type="caution">
    <text evidence="6">The sequence shown here is derived from an EMBL/GenBank/DDBJ whole genome shotgun (WGS) entry which is preliminary data.</text>
</comment>
<dbReference type="SUPFAM" id="SSF47220">
    <property type="entry name" value="alpha-catenin/vinculin-like"/>
    <property type="match status" value="2"/>
</dbReference>
<dbReference type="InterPro" id="IPR002558">
    <property type="entry name" value="ILWEQ_dom"/>
</dbReference>
<dbReference type="PANTHER" id="PTHR19981:SF1">
    <property type="entry name" value="RHEA, ISOFORM B"/>
    <property type="match status" value="1"/>
</dbReference>
<organism evidence="6 7">
    <name type="scientific">Plutella xylostella</name>
    <name type="common">Diamondback moth</name>
    <name type="synonym">Plutella maculipennis</name>
    <dbReference type="NCBI Taxonomy" id="51655"/>
    <lineage>
        <taxon>Eukaryota</taxon>
        <taxon>Metazoa</taxon>
        <taxon>Ecdysozoa</taxon>
        <taxon>Arthropoda</taxon>
        <taxon>Hexapoda</taxon>
        <taxon>Insecta</taxon>
        <taxon>Pterygota</taxon>
        <taxon>Neoptera</taxon>
        <taxon>Endopterygota</taxon>
        <taxon>Lepidoptera</taxon>
        <taxon>Glossata</taxon>
        <taxon>Ditrysia</taxon>
        <taxon>Yponomeutoidea</taxon>
        <taxon>Plutellidae</taxon>
        <taxon>Plutella</taxon>
    </lineage>
</organism>
<dbReference type="GO" id="GO:0005925">
    <property type="term" value="C:focal adhesion"/>
    <property type="evidence" value="ECO:0007669"/>
    <property type="project" value="TreeGrafter"/>
</dbReference>
<dbReference type="GO" id="GO:0005886">
    <property type="term" value="C:plasma membrane"/>
    <property type="evidence" value="ECO:0007669"/>
    <property type="project" value="TreeGrafter"/>
</dbReference>
<feature type="compositionally biased region" description="Low complexity" evidence="4">
    <location>
        <begin position="2840"/>
        <end position="2851"/>
    </location>
</feature>
<sequence>MFYKTAIFSPPQDILLSLAKAVANTTAALVLKAKHVAASCGEPGAQGGIIACATHAALATSQLVAAAKVVAPTLDNPACKEQLNNACRQVTAAVQRLLAACEAAGGGRDELLAAADQLTDALDRLQEHANMDRNRATAYSTTTVEHVMSAYERLSAAHSQPEVLQRARELGHATATLITDIKTEAESKPSDAQRRLLAAAKLLADATARMVEAARQCATSPEDREKQEALRRAAEELRFITADYAQGQDIVRSQIARLSQSAMQTASSAGQLAAAAHSATTYNSNTYVALYVMTSEGDSMSSPQIARLSQSSQLAAAAHSATTYNTNTYVALYVMTSEGDSMSSPQIARLSQSSQLAAAAHSATTYNTNTYVALYVMTSEGDSMSSPQIARLSQSSQLAAAAHSATTYNTNTYTQTASSAGQLAAAAHSATTYNTNTYTQSSQLAAAAHSATTYNTNTYTQETLLEECKLLTSQVPRVVDAVKVSSLREGSAAAQLDLISACDSLLQGSAAAQLDLISACDSLLQPSGHAVAAARAALPTVSDAHAHKHLSDTAQQLTQDAGDLRSAVSRARTSCRGLELDAAAQLLRELPAELQQQPRPLPGQTAEWASSTLNNASRSAGAATAALVSAARAAEPAAAGAAAADLSSHLKEFTKGVRASAALAEQPEHSEKKAQYRAVLYTFARETRLPRCRNASAAEPAAAAAADLSSHVKEFTKGLRASAALAEKPEHSEKLLSSGRHVLESSLTLVETVQRYLATSETVHIQHIITTAKQLNQDLERTVEAVPAHSELDIAMENINETLNILNMNEFPPSDRNYGELQSELTTAAAELSQLSSSVAWSAETPGQLARAARGFGDQFNTVAGLALEMCRHTEDVETRTLMVNSMKTVTVNSSKLLSTAKSVSQDLNRPNAKNQLAAAARDVTDSINRLLDVCTEATPGQKECEAVLRNVAAMAPLLRAPDEPVTDLGYFCTLDQLVTHSKTLSEGMSGMAHSIKRGAQEQFSTSVQATGAALCRLLEGTAQAAYLVAVSDETSVAGRPGLVDRAQFARAAAAIDQACRVLADSSSAQQQVLSAATIIAKHTSAICNACRVASSKTSRAADKRHFVQSAKDVANCTAALVKRIKTLDADYTEENRSACAEATAPLQDAVRSLCQFADSPEFAAAPARLSPAARQQQQPILQCGRNIITASCSMIEAAKVLALSPSERAHWQALAQHSKTVSDNIKALVTNIREKAPGQRQCACALQTLSSLRRSLEQSALAEQPAPPAQNTLEGFSELIESSSTEILERLEPLRVAAKGEAENLGHAVVQMVSYIEPLVTAAIGCHAQLSDSRVSAALLDATRTVLEAAAALVQAAGDAAGNPRATSIHPEVDSSVALCRRALSELSSAARELSAARGAVRPLLDAVARSQQALTTHRMSLLGSFDETASYVDYQTRMAATAKDIARLANDMTAKSATDASRLVQLGNDVCQKYCQLAADSGGASATTPHADLAASIRSAVLELGEQVSDIIKAGGTCRMSATADNQRAVADSAKRVNEKVMSVLSALQQGSRGTQACIDAAATVAAIIGDLDTTIMFASAGTLQSDNEADSFSQHREAVLKTAKTLVEDTKRLVGGATGGQDELAAAADAAVATIVQLCEVVKQGAISLGCNPPDRQVLLLNAARDVAAALRDLAAATAAASPRQADSLHVQNLKTAAKRATKRWSLPVTPATLPVTPATLPRPNKRRSFNIGAKNDYGSCDSETDVYQSDMEDELIKLLDYSSQDDDVSPTIFHDNCEEIIGYIESFMRNPNKVPKDDDVNEKYNIAARNSLVDMDWRVIKYGENILLGEIKSLVDVYVDISDREENRRRREKIVRLKANTELDSEMKRLSQVVDDMESEIETEETDTVVTKIVKTVVTTKRPLEEKLLKYKLRNPSFKVTKVKPVNLVISLELRSKTPVKPAQIEELKTPHIEEIKSPLTEEIKPPEETNKDEAKVIEVKPEVKSKNNEFWNMFKDDTEWWQALAKRNLEKMEEARKDLERFSQHELVLGEIENEMDKYEKEKETLQTFIEDVDRTKNLEYDKKYEDMVLKLIDFAKKDFNYKGFDPLIEQLNALSKIQIERPKKVINVHEIIHMDVSKYTYEELNVLEKYYQEIIKKYKPKNRVTISDKENIVPIRSPSLTREPSPSYHKTIIVNTHSQNDLTKQTNQYNVSNTSSLNRSQSRNRQEIFDLTRSYPEEYYANNWWSIYEDILKTRERQFGSIDNWWRVYESVLNTSDLEEEEMNRIRSLLEYRNSLRKRPNSRLEEQLKMLDEVKNSNFTETEDVNRQDSESVMVTNVTSLLKTVKAVEDEHMRGIRALESTIESISQEVNVLMSPQAPKSTATPEELIRHTRLMTGATAAAVAAGATHKQQQLTQSAHLGRATVRDLLTTCKAAAFTAETEELKQQTLEAGRNAALAYRALLVALLGTAEDKAQLPELSRHVASAAAELIAYADKLKGADWVDPEDPTVIAENELLSAAASIDAAARKLDSLRPRQVQVEADENLNFDEMILSAARSIITATSALVRAASAAQRELIDQGKVARRPTSSSDDGQWSEGLISAARLVAAAAHSLVEASNALVCGAGSEERLISASRQVAQSTAQLLVACKVKADPSSESTRRLQAAGAQVIRSTDNLVVAARDAMSHEEERSLVLNRRMVGGIAQEIDARSEILRIEKELEEARGRLNAIRQAKYRLKTGDTSGDETDTDVYIGGYSSDASATPHRFKTLNSSFANTTYSPNSTHTSQHNTQNSTNLSQHIGQLNQSIHGSSSPGYSRLGPNAGQTPPTSPGYKQAGSNAGPTPPPPRPSSFGQNNSYSESQYSQTNGSFGQTKTVQSPTFSSFRPQEETPKQSYEGFTTRTESEVTSEVSESVVVKSLQLPQVRTALLVTDDSATTTIFYKREKPPPPPRKFTLGTNYETRLYDTPRPASQPATEESRFESSQYFQEQKSAFESSTKLQTPLSPKFNARQLKFEDKSEPIYSTLNKPATPKSPFDGVGQTFSEHQKSTEAIPGGTKSTEFSIKSESYQSYPKTEFVKSETRQEIKSPFATSTPSKFEQSDFYLQQEFTKNLSSDLVKVPTPEFERISSPYGKEVQSYGGPNFMEETTTEVKEIPNGTQKITTTKIYSSSPVNITTTNTKYEPVKLEGIDELSKSFDNDSKYSTLDSRFNTLESKLSSDTSRSFMRPSDFHKSEYQSSSSVTNVKKPVETREIESLDKKFAKQTIKSETIERKSVMTSSHKSQTSSTKSRTYN</sequence>
<dbReference type="Pfam" id="PF21865">
    <property type="entry name" value="TLN1-like_RS"/>
    <property type="match status" value="1"/>
</dbReference>
<dbReference type="InterPro" id="IPR054060">
    <property type="entry name" value="TLN1-like_RS"/>
</dbReference>
<dbReference type="Pfam" id="PF25177">
    <property type="entry name" value="Talin_VBS2"/>
    <property type="match status" value="1"/>
</dbReference>
<dbReference type="GO" id="GO:0051015">
    <property type="term" value="F:actin filament binding"/>
    <property type="evidence" value="ECO:0007669"/>
    <property type="project" value="InterPro"/>
</dbReference>
<feature type="compositionally biased region" description="Low complexity" evidence="4">
    <location>
        <begin position="2885"/>
        <end position="2895"/>
    </location>
</feature>
<feature type="compositionally biased region" description="Basic and acidic residues" evidence="4">
    <location>
        <begin position="3232"/>
        <end position="3246"/>
    </location>
</feature>